<dbReference type="RefSeq" id="WP_063363799.1">
    <property type="nucleotide sequence ID" value="NZ_AUXZ01000124.1"/>
</dbReference>
<dbReference type="Pfam" id="PF08840">
    <property type="entry name" value="BAAT_C"/>
    <property type="match status" value="1"/>
</dbReference>
<sequence length="277" mass="30357">MHKLLLPLYFILSLIPALSKAQDHQYDINKVDHNGLVANLYLPKVKGKVPAVIAFGGSEGGLGTGNANGEMIAPHGIAVLGLAYFKDKGIPQTLDQIPMEYFIDAINYLDTHPSIDSSKIGVVGGSRGSEAAFLLATLDSRIKSVVVTTPSKVAWNGLTMPKSAWTMDDKDIPALALGLDSNATLLNRFNAALDDQNLVKKSLFKFENINGPILMISAEKDQIWPSYQMAKDIELYLKNRQFQHKVVHNSYKTGHGFSQETAPRIKKSIINHFLGTL</sequence>
<feature type="domain" description="BAAT/Acyl-CoA thioester hydrolase C-terminal" evidence="2">
    <location>
        <begin position="97"/>
        <end position="257"/>
    </location>
</feature>
<dbReference type="PANTHER" id="PTHR10824:SF4">
    <property type="entry name" value="ACYL-COENZYME A THIOESTERASE 1-LIKE"/>
    <property type="match status" value="1"/>
</dbReference>
<dbReference type="Proteomes" id="UP000076503">
    <property type="component" value="Unassembled WGS sequence"/>
</dbReference>
<dbReference type="GO" id="GO:0006637">
    <property type="term" value="P:acyl-CoA metabolic process"/>
    <property type="evidence" value="ECO:0007669"/>
    <property type="project" value="TreeGrafter"/>
</dbReference>
<dbReference type="PATRIC" id="fig|1365251.3.peg.4632"/>
<dbReference type="SUPFAM" id="SSF53474">
    <property type="entry name" value="alpha/beta-Hydrolases"/>
    <property type="match status" value="1"/>
</dbReference>
<feature type="signal peptide" evidence="1">
    <location>
        <begin position="1"/>
        <end position="21"/>
    </location>
</feature>
<proteinExistence type="predicted"/>
<keyword evidence="1" id="KW-0732">Signal</keyword>
<dbReference type="AlphaFoldDB" id="A0A162A5D1"/>
<organism evidence="3 4">
    <name type="scientific">Pseudoalteromonas luteoviolacea H33</name>
    <dbReference type="NCBI Taxonomy" id="1365251"/>
    <lineage>
        <taxon>Bacteria</taxon>
        <taxon>Pseudomonadati</taxon>
        <taxon>Pseudomonadota</taxon>
        <taxon>Gammaproteobacteria</taxon>
        <taxon>Alteromonadales</taxon>
        <taxon>Pseudoalteromonadaceae</taxon>
        <taxon>Pseudoalteromonas</taxon>
    </lineage>
</organism>
<feature type="chain" id="PRO_5007831377" description="BAAT/Acyl-CoA thioester hydrolase C-terminal domain-containing protein" evidence="1">
    <location>
        <begin position="22"/>
        <end position="277"/>
    </location>
</feature>
<evidence type="ECO:0000313" key="3">
    <source>
        <dbReference type="EMBL" id="KZN45888.1"/>
    </source>
</evidence>
<dbReference type="InterPro" id="IPR014940">
    <property type="entry name" value="BAAT_C"/>
</dbReference>
<dbReference type="GO" id="GO:0047617">
    <property type="term" value="F:fatty acyl-CoA hydrolase activity"/>
    <property type="evidence" value="ECO:0007669"/>
    <property type="project" value="TreeGrafter"/>
</dbReference>
<dbReference type="PANTHER" id="PTHR10824">
    <property type="entry name" value="ACYL-COENZYME A THIOESTERASE-RELATED"/>
    <property type="match status" value="1"/>
</dbReference>
<gene>
    <name evidence="3" type="ORF">N476_24780</name>
</gene>
<reference evidence="3 4" key="1">
    <citation type="submission" date="2013-07" db="EMBL/GenBank/DDBJ databases">
        <title>Comparative Genomic and Metabolomic Analysis of Twelve Strains of Pseudoalteromonas luteoviolacea.</title>
        <authorList>
            <person name="Vynne N.G."/>
            <person name="Mansson M."/>
            <person name="Gram L."/>
        </authorList>
    </citation>
    <scope>NUCLEOTIDE SEQUENCE [LARGE SCALE GENOMIC DNA]</scope>
    <source>
        <strain evidence="3 4">H33</strain>
    </source>
</reference>
<comment type="caution">
    <text evidence="3">The sequence shown here is derived from an EMBL/GenBank/DDBJ whole genome shotgun (WGS) entry which is preliminary data.</text>
</comment>
<dbReference type="EMBL" id="AUXZ01000124">
    <property type="protein sequence ID" value="KZN45888.1"/>
    <property type="molecule type" value="Genomic_DNA"/>
</dbReference>
<accession>A0A162A5D1</accession>
<evidence type="ECO:0000313" key="4">
    <source>
        <dbReference type="Proteomes" id="UP000076503"/>
    </source>
</evidence>
<evidence type="ECO:0000256" key="1">
    <source>
        <dbReference type="SAM" id="SignalP"/>
    </source>
</evidence>
<dbReference type="Gene3D" id="3.40.50.1820">
    <property type="entry name" value="alpha/beta hydrolase"/>
    <property type="match status" value="1"/>
</dbReference>
<dbReference type="GO" id="GO:0006631">
    <property type="term" value="P:fatty acid metabolic process"/>
    <property type="evidence" value="ECO:0007669"/>
    <property type="project" value="TreeGrafter"/>
</dbReference>
<protein>
    <recommendedName>
        <fullName evidence="2">BAAT/Acyl-CoA thioester hydrolase C-terminal domain-containing protein</fullName>
    </recommendedName>
</protein>
<dbReference type="OrthoDB" id="8922993at2"/>
<evidence type="ECO:0000259" key="2">
    <source>
        <dbReference type="Pfam" id="PF08840"/>
    </source>
</evidence>
<dbReference type="InterPro" id="IPR029058">
    <property type="entry name" value="AB_hydrolase_fold"/>
</dbReference>
<name>A0A162A5D1_9GAMM</name>